<dbReference type="Pfam" id="PF00579">
    <property type="entry name" value="tRNA-synt_1b"/>
    <property type="match status" value="1"/>
</dbReference>
<dbReference type="Proteomes" id="UP000324897">
    <property type="component" value="Chromosome 1"/>
</dbReference>
<keyword evidence="1 6" id="KW-0436">Ligase</keyword>
<name>A0A5J9UYG8_9POAL</name>
<accession>A0A5J9UYG8</accession>
<dbReference type="Gene3D" id="3.40.50.620">
    <property type="entry name" value="HUPs"/>
    <property type="match status" value="2"/>
</dbReference>
<dbReference type="EMBL" id="RWGY01000011">
    <property type="protein sequence ID" value="TVU28288.1"/>
    <property type="molecule type" value="Genomic_DNA"/>
</dbReference>
<dbReference type="GO" id="GO:0004831">
    <property type="term" value="F:tyrosine-tRNA ligase activity"/>
    <property type="evidence" value="ECO:0007669"/>
    <property type="project" value="TreeGrafter"/>
</dbReference>
<dbReference type="PANTHER" id="PTHR46264:SF7">
    <property type="entry name" value="TYROSINE--TRNA LIGASE"/>
    <property type="match status" value="1"/>
</dbReference>
<comment type="caution">
    <text evidence="7">The sequence shown here is derived from an EMBL/GenBank/DDBJ whole genome shotgun (WGS) entry which is preliminary data.</text>
</comment>
<dbReference type="GO" id="GO:0006437">
    <property type="term" value="P:tyrosyl-tRNA aminoacylation"/>
    <property type="evidence" value="ECO:0007669"/>
    <property type="project" value="TreeGrafter"/>
</dbReference>
<dbReference type="OrthoDB" id="584581at2759"/>
<dbReference type="SUPFAM" id="SSF52374">
    <property type="entry name" value="Nucleotidylyl transferase"/>
    <property type="match status" value="1"/>
</dbReference>
<keyword evidence="2 6" id="KW-0547">Nucleotide-binding</keyword>
<evidence type="ECO:0008006" key="9">
    <source>
        <dbReference type="Google" id="ProtNLM"/>
    </source>
</evidence>
<sequence length="461" mass="53039">MLAWAFALAGKGWKRPLNLYRQASAATGRGSDMLQQLRHLHRRPAQLDNSLKEPQQQNNGGNLLNRNLIKLRQGWDVICFSNNVEGSFEQRFATLKSIGEDRVKERELKSLLKKKPAPVCYVWCDPSPWMHISQVVGSCADGDMFVMRCSSVLCGFILVLQGIMKTLSVNKMVRSGCKVKILMADWFSQMNPEIGGSLNKMRSIGLYNIEMWKATGMALDQIELVWLSEEISQHADEYWPLVMDIARRNSFRRIRKYGGSRDPYPRGELTAAEIFHQCLQAAVILFQKVDIWLLDMDQDEANLSVRQYCRHVKRENKPVAVFHYMLPNLLEHPGMENIRHPAWAFFMEDDKDDLRFKIEKAFCPPGLAEGNPCLEYIKYIILPWFGKFEVVRKKENGGKKTFLSIEELTDDYESGALHSSDLKLALEKSLNKILQPVRDHFRSSAEAKDLLEAIEEYYIAE</sequence>
<dbReference type="GO" id="GO:0005524">
    <property type="term" value="F:ATP binding"/>
    <property type="evidence" value="ECO:0007669"/>
    <property type="project" value="UniProtKB-KW"/>
</dbReference>
<dbReference type="InterPro" id="IPR002305">
    <property type="entry name" value="aa-tRNA-synth_Ic"/>
</dbReference>
<comment type="similarity">
    <text evidence="6">Belongs to the class-I aminoacyl-tRNA synthetase family.</text>
</comment>
<evidence type="ECO:0000256" key="4">
    <source>
        <dbReference type="ARBA" id="ARBA00022917"/>
    </source>
</evidence>
<evidence type="ECO:0000256" key="6">
    <source>
        <dbReference type="RuleBase" id="RU363036"/>
    </source>
</evidence>
<dbReference type="AlphaFoldDB" id="A0A5J9UYG8"/>
<evidence type="ECO:0000256" key="1">
    <source>
        <dbReference type="ARBA" id="ARBA00022598"/>
    </source>
</evidence>
<proteinExistence type="inferred from homology"/>
<keyword evidence="3 6" id="KW-0067">ATP-binding</keyword>
<keyword evidence="8" id="KW-1185">Reference proteome</keyword>
<evidence type="ECO:0000256" key="3">
    <source>
        <dbReference type="ARBA" id="ARBA00022840"/>
    </source>
</evidence>
<dbReference type="FunFam" id="3.40.50.620:FF:000103">
    <property type="entry name" value="tyrosine--tRNA ligase 1, cytoplasmic"/>
    <property type="match status" value="1"/>
</dbReference>
<evidence type="ECO:0000256" key="2">
    <source>
        <dbReference type="ARBA" id="ARBA00022741"/>
    </source>
</evidence>
<evidence type="ECO:0000313" key="8">
    <source>
        <dbReference type="Proteomes" id="UP000324897"/>
    </source>
</evidence>
<organism evidence="7 8">
    <name type="scientific">Eragrostis curvula</name>
    <name type="common">weeping love grass</name>
    <dbReference type="NCBI Taxonomy" id="38414"/>
    <lineage>
        <taxon>Eukaryota</taxon>
        <taxon>Viridiplantae</taxon>
        <taxon>Streptophyta</taxon>
        <taxon>Embryophyta</taxon>
        <taxon>Tracheophyta</taxon>
        <taxon>Spermatophyta</taxon>
        <taxon>Magnoliopsida</taxon>
        <taxon>Liliopsida</taxon>
        <taxon>Poales</taxon>
        <taxon>Poaceae</taxon>
        <taxon>PACMAD clade</taxon>
        <taxon>Chloridoideae</taxon>
        <taxon>Eragrostideae</taxon>
        <taxon>Eragrostidinae</taxon>
        <taxon>Eragrostis</taxon>
    </lineage>
</organism>
<gene>
    <name evidence="7" type="ORF">EJB05_19799</name>
</gene>
<dbReference type="PANTHER" id="PTHR46264">
    <property type="entry name" value="TYROSINE-TRNA LIGASE"/>
    <property type="match status" value="1"/>
</dbReference>
<evidence type="ECO:0000313" key="7">
    <source>
        <dbReference type="EMBL" id="TVU28288.1"/>
    </source>
</evidence>
<evidence type="ECO:0000256" key="5">
    <source>
        <dbReference type="ARBA" id="ARBA00023146"/>
    </source>
</evidence>
<keyword evidence="4 6" id="KW-0648">Protein biosynthesis</keyword>
<dbReference type="InterPro" id="IPR014729">
    <property type="entry name" value="Rossmann-like_a/b/a_fold"/>
</dbReference>
<keyword evidence="5 6" id="KW-0030">Aminoacyl-tRNA synthetase</keyword>
<dbReference type="Gramene" id="TVU28288">
    <property type="protein sequence ID" value="TVU28288"/>
    <property type="gene ID" value="EJB05_19799"/>
</dbReference>
<dbReference type="InterPro" id="IPR050489">
    <property type="entry name" value="Tyr-tRNA_synthase"/>
</dbReference>
<reference evidence="7 8" key="1">
    <citation type="journal article" date="2019" name="Sci. Rep.">
        <title>A high-quality genome of Eragrostis curvula grass provides insights into Poaceae evolution and supports new strategies to enhance forage quality.</title>
        <authorList>
            <person name="Carballo J."/>
            <person name="Santos B.A.C.M."/>
            <person name="Zappacosta D."/>
            <person name="Garbus I."/>
            <person name="Selva J.P."/>
            <person name="Gallo C.A."/>
            <person name="Diaz A."/>
            <person name="Albertini E."/>
            <person name="Caccamo M."/>
            <person name="Echenique V."/>
        </authorList>
    </citation>
    <scope>NUCLEOTIDE SEQUENCE [LARGE SCALE GENOMIC DNA]</scope>
    <source>
        <strain evidence="8">cv. Victoria</strain>
        <tissue evidence="7">Leaf</tissue>
    </source>
</reference>
<protein>
    <recommendedName>
        <fullName evidence="9">Tyrosine--tRNA ligase</fullName>
    </recommendedName>
</protein>
<dbReference type="GO" id="GO:0005737">
    <property type="term" value="C:cytoplasm"/>
    <property type="evidence" value="ECO:0007669"/>
    <property type="project" value="TreeGrafter"/>
</dbReference>